<dbReference type="Pfam" id="PF17482">
    <property type="entry name" value="Phage_sheath_1C"/>
    <property type="match status" value="1"/>
</dbReference>
<evidence type="ECO:0000313" key="6">
    <source>
        <dbReference type="EMBL" id="CUQ20646.1"/>
    </source>
</evidence>
<dbReference type="Gene3D" id="3.40.50.11790">
    <property type="match status" value="1"/>
</dbReference>
<evidence type="ECO:0000259" key="4">
    <source>
        <dbReference type="Pfam" id="PF17482"/>
    </source>
</evidence>
<dbReference type="Gene3D" id="3.30.1370.220">
    <property type="match status" value="1"/>
</dbReference>
<dbReference type="InterPro" id="IPR020287">
    <property type="entry name" value="Tail_sheath_C"/>
</dbReference>
<sequence length="459" mass="49521">MALGGGVWTTQNKVLPGTYINFSSVSKASAALSERGYAAMPLMLDWGPEDEIFTVTNGDFQKDSLRIFGYAYADPEMLPLRELFQYAQTLYAYRLNGGGTKASNTYCTARYSGTAGNRLKTVISRNADDSELYDVATYYGTTLIDTQTAAAASGLRDNGFVTFKTTADLAETAGVPLTGGANGAGESSAFQAFLDKIESYSFNTLGCPTDDAATINLFINFTKRMRDEVGAKFQTVIFNPLDHEKLADYEGVIEIGNAIADSDTARVGHSFAGSAAAGAAGLGSFGLVYWMTGASAGCAVNKSNTNKRYDGELTIGVDYTQAELEKAIRTGRLMFHNVNGEVRILEDIDSLVTVSDTKGDVFKSNQTVRVCDQIANDTAVLFNTRYLGVVPNDASGRIALWNDICKLHQELQSIRAIEDFDPEIVTVSQGETKKSVVCTVRNLNVVNAMSQLYMSVIIA</sequence>
<evidence type="ECO:0000259" key="3">
    <source>
        <dbReference type="Pfam" id="PF17481"/>
    </source>
</evidence>
<evidence type="ECO:0000259" key="2">
    <source>
        <dbReference type="Pfam" id="PF04984"/>
    </source>
</evidence>
<dbReference type="InterPro" id="IPR035089">
    <property type="entry name" value="Phage_sheath_subtilisin"/>
</dbReference>
<dbReference type="Gene3D" id="3.30.360.90">
    <property type="match status" value="1"/>
</dbReference>
<dbReference type="InterPro" id="IPR054564">
    <property type="entry name" value="Gp18_domIII_N"/>
</dbReference>
<dbReference type="Pfam" id="PF22671">
    <property type="entry name" value="Gp18_domIII_N"/>
    <property type="match status" value="1"/>
</dbReference>
<reference evidence="6 7" key="1">
    <citation type="submission" date="2015-09" db="EMBL/GenBank/DDBJ databases">
        <authorList>
            <consortium name="Pathogen Informatics"/>
        </authorList>
    </citation>
    <scope>NUCLEOTIDE SEQUENCE [LARGE SCALE GENOMIC DNA]</scope>
    <source>
        <strain evidence="6 7">2789STDY5834939</strain>
    </source>
</reference>
<protein>
    <submittedName>
        <fullName evidence="6">Phage tail sheath protein</fullName>
    </submittedName>
</protein>
<feature type="domain" description="Tail sheath protein C-terminal" evidence="4">
    <location>
        <begin position="358"/>
        <end position="457"/>
    </location>
</feature>
<gene>
    <name evidence="6" type="ORF">ERS852551_03536</name>
</gene>
<feature type="domain" description="Phage tail sheath protein-like beta-sandwich" evidence="3">
    <location>
        <begin position="98"/>
        <end position="181"/>
    </location>
</feature>
<feature type="domain" description="Tail sheath protein Gp18-like" evidence="5">
    <location>
        <begin position="35"/>
        <end position="95"/>
    </location>
</feature>
<feature type="domain" description="Tail sheath protein subtilisin-like" evidence="2">
    <location>
        <begin position="190"/>
        <end position="348"/>
    </location>
</feature>
<evidence type="ECO:0000256" key="1">
    <source>
        <dbReference type="ARBA" id="ARBA00008005"/>
    </source>
</evidence>
<dbReference type="Gene3D" id="3.30.1490.360">
    <property type="match status" value="1"/>
</dbReference>
<dbReference type="Pfam" id="PF04984">
    <property type="entry name" value="Phage_sheath_1"/>
    <property type="match status" value="1"/>
</dbReference>
<comment type="similarity">
    <text evidence="1">Belongs to the myoviridae tail sheath protein family.</text>
</comment>
<name>A0A174UH70_9FIRM</name>
<dbReference type="Pfam" id="PF17481">
    <property type="entry name" value="Phage_sheath_domII"/>
    <property type="match status" value="1"/>
</dbReference>
<dbReference type="RefSeq" id="WP_055246098.1">
    <property type="nucleotide sequence ID" value="NZ_CABIWA010000027.1"/>
</dbReference>
<dbReference type="Gene3D" id="2.60.40.4290">
    <property type="match status" value="1"/>
</dbReference>
<accession>A0A174UH70</accession>
<dbReference type="InterPro" id="IPR035326">
    <property type="entry name" value="Beta_sandwich_Seath"/>
</dbReference>
<dbReference type="AlphaFoldDB" id="A0A174UH70"/>
<evidence type="ECO:0000259" key="5">
    <source>
        <dbReference type="Pfam" id="PF22671"/>
    </source>
</evidence>
<organism evidence="6 7">
    <name type="scientific">Anaerotruncus colihominis</name>
    <dbReference type="NCBI Taxonomy" id="169435"/>
    <lineage>
        <taxon>Bacteria</taxon>
        <taxon>Bacillati</taxon>
        <taxon>Bacillota</taxon>
        <taxon>Clostridia</taxon>
        <taxon>Eubacteriales</taxon>
        <taxon>Oscillospiraceae</taxon>
        <taxon>Anaerotruncus</taxon>
    </lineage>
</organism>
<dbReference type="EMBL" id="CZBE01000036">
    <property type="protein sequence ID" value="CUQ20646.1"/>
    <property type="molecule type" value="Genomic_DNA"/>
</dbReference>
<dbReference type="Proteomes" id="UP000095765">
    <property type="component" value="Unassembled WGS sequence"/>
</dbReference>
<dbReference type="OrthoDB" id="89060at2"/>
<proteinExistence type="inferred from homology"/>
<evidence type="ECO:0000313" key="7">
    <source>
        <dbReference type="Proteomes" id="UP000095765"/>
    </source>
</evidence>